<keyword evidence="3" id="KW-1185">Reference proteome</keyword>
<dbReference type="Proteomes" id="UP000596248">
    <property type="component" value="Chromosome"/>
</dbReference>
<feature type="region of interest" description="Disordered" evidence="1">
    <location>
        <begin position="1"/>
        <end position="23"/>
    </location>
</feature>
<dbReference type="RefSeq" id="WP_203356263.1">
    <property type="nucleotide sequence ID" value="NZ_CP069127.1"/>
</dbReference>
<organism evidence="2 3">
    <name type="scientific">Brevibacillus choshinensis</name>
    <dbReference type="NCBI Taxonomy" id="54911"/>
    <lineage>
        <taxon>Bacteria</taxon>
        <taxon>Bacillati</taxon>
        <taxon>Bacillota</taxon>
        <taxon>Bacilli</taxon>
        <taxon>Bacillales</taxon>
        <taxon>Paenibacillaceae</taxon>
        <taxon>Brevibacillus</taxon>
    </lineage>
</organism>
<protein>
    <submittedName>
        <fullName evidence="2">Uncharacterized protein</fullName>
    </submittedName>
</protein>
<evidence type="ECO:0000313" key="2">
    <source>
        <dbReference type="EMBL" id="QRG69269.1"/>
    </source>
</evidence>
<proteinExistence type="predicted"/>
<gene>
    <name evidence="2" type="ORF">JNE38_09100</name>
</gene>
<name>A0ABX7FU67_BRECH</name>
<dbReference type="EMBL" id="CP069127">
    <property type="protein sequence ID" value="QRG69269.1"/>
    <property type="molecule type" value="Genomic_DNA"/>
</dbReference>
<feature type="compositionally biased region" description="Polar residues" evidence="1">
    <location>
        <begin position="11"/>
        <end position="20"/>
    </location>
</feature>
<reference evidence="2 3" key="1">
    <citation type="submission" date="2021-01" db="EMBL/GenBank/DDBJ databases">
        <title>Identification of strong promoters based on the transcriptome of Brevibacillus choshinensis.</title>
        <authorList>
            <person name="Yao D."/>
            <person name="Zhang K."/>
            <person name="Wu J."/>
        </authorList>
    </citation>
    <scope>NUCLEOTIDE SEQUENCE [LARGE SCALE GENOMIC DNA]</scope>
    <source>
        <strain evidence="2 3">HPD31-SP3</strain>
    </source>
</reference>
<accession>A0ABX7FU67</accession>
<sequence>MAEQKERRNRQSAPVNNDMQNAVDEKEIEIRHQYQMFPTPDETFASEVITELKD</sequence>
<evidence type="ECO:0000256" key="1">
    <source>
        <dbReference type="SAM" id="MobiDB-lite"/>
    </source>
</evidence>
<evidence type="ECO:0000313" key="3">
    <source>
        <dbReference type="Proteomes" id="UP000596248"/>
    </source>
</evidence>